<name>A0AAU9CRF9_9BACT</name>
<dbReference type="Gene3D" id="1.25.40.390">
    <property type="match status" value="1"/>
</dbReference>
<feature type="domain" description="RagB/SusD" evidence="7">
    <location>
        <begin position="368"/>
        <end position="520"/>
    </location>
</feature>
<dbReference type="KEGG" id="fax:FUAX_30040"/>
<comment type="subcellular location">
    <subcellularLocation>
        <location evidence="1">Cell outer membrane</location>
    </subcellularLocation>
</comment>
<dbReference type="Pfam" id="PF07980">
    <property type="entry name" value="SusD_RagB"/>
    <property type="match status" value="1"/>
</dbReference>
<evidence type="ECO:0000256" key="4">
    <source>
        <dbReference type="ARBA" id="ARBA00023136"/>
    </source>
</evidence>
<organism evidence="8 9">
    <name type="scientific">Fulvitalea axinellae</name>
    <dbReference type="NCBI Taxonomy" id="1182444"/>
    <lineage>
        <taxon>Bacteria</taxon>
        <taxon>Pseudomonadati</taxon>
        <taxon>Bacteroidota</taxon>
        <taxon>Cytophagia</taxon>
        <taxon>Cytophagales</taxon>
        <taxon>Persicobacteraceae</taxon>
        <taxon>Fulvitalea</taxon>
    </lineage>
</organism>
<comment type="similarity">
    <text evidence="2">Belongs to the SusD family.</text>
</comment>
<evidence type="ECO:0000313" key="9">
    <source>
        <dbReference type="Proteomes" id="UP001348817"/>
    </source>
</evidence>
<protein>
    <recommendedName>
        <fullName evidence="7">RagB/SusD domain-containing protein</fullName>
    </recommendedName>
</protein>
<dbReference type="InterPro" id="IPR012944">
    <property type="entry name" value="SusD_RagB_dom"/>
</dbReference>
<dbReference type="Proteomes" id="UP001348817">
    <property type="component" value="Chromosome"/>
</dbReference>
<evidence type="ECO:0000256" key="6">
    <source>
        <dbReference type="SAM" id="SignalP"/>
    </source>
</evidence>
<feature type="chain" id="PRO_5043426148" description="RagB/SusD domain-containing protein" evidence="6">
    <location>
        <begin position="31"/>
        <end position="532"/>
    </location>
</feature>
<evidence type="ECO:0000256" key="2">
    <source>
        <dbReference type="ARBA" id="ARBA00006275"/>
    </source>
</evidence>
<dbReference type="RefSeq" id="WP_338392117.1">
    <property type="nucleotide sequence ID" value="NZ_AP025314.1"/>
</dbReference>
<accession>A0AAU9CRF9</accession>
<dbReference type="GO" id="GO:0009279">
    <property type="term" value="C:cell outer membrane"/>
    <property type="evidence" value="ECO:0007669"/>
    <property type="project" value="UniProtKB-SubCell"/>
</dbReference>
<gene>
    <name evidence="8" type="ORF">FUAX_30040</name>
</gene>
<reference evidence="8 9" key="1">
    <citation type="submission" date="2021-12" db="EMBL/GenBank/DDBJ databases">
        <title>Genome sequencing of bacteria with rrn-lacking chromosome and rrn-plasmid.</title>
        <authorList>
            <person name="Anda M."/>
            <person name="Iwasaki W."/>
        </authorList>
    </citation>
    <scope>NUCLEOTIDE SEQUENCE [LARGE SCALE GENOMIC DNA]</scope>
    <source>
        <strain evidence="8 9">DSM 100852</strain>
    </source>
</reference>
<dbReference type="AlphaFoldDB" id="A0AAU9CRF9"/>
<sequence>MRTVFHKLKIAKAALMVAVSALLFSCSSFLEPSQDLIQDRDDHYQNLDQVRRGVIGAYAGLQDLVEELVVLGDLRADLMTTTRNYDAFLEEIELHNVSADNPYIDARPYYDIILNCNDILDNMAKAKADPQMTELQYNGLEAEVKTLRAWVYLQLARTYRKVPVVKESLNGTFGDYDPPVYGMVDMVNWLIQEMNEAIEQPVPDWRVFQKEKDKDPKEVSQPWRLTRISRKALLGELYLESGNYMRASELFYDAIISGGTGKDDLTLKCSEASGSDWRKFWEVVSIGDHVSKVEHLTAIPFSRSQHQRNGLMSLFSNNPVHSYVLKPTELAVQAWESQPRDGSSGVLFTGDFTRGLNKSYARIGIDTLVYKYMLGKSPTRNQNDAVYCIYRAADLHLLYAEAINLAGDSDKALDVINEKLDGSPKTAGVRGRVGLKGVNLQNIQDRYPEMSARKDLVEMAILEERALEFAYEGRRWNDLVRFATRSNRLTWFAETVARKFKETDPEKYKSVKNLLKDKDNWRYEMPRKTLDL</sequence>
<keyword evidence="3 6" id="KW-0732">Signal</keyword>
<evidence type="ECO:0000256" key="1">
    <source>
        <dbReference type="ARBA" id="ARBA00004442"/>
    </source>
</evidence>
<evidence type="ECO:0000256" key="3">
    <source>
        <dbReference type="ARBA" id="ARBA00022729"/>
    </source>
</evidence>
<proteinExistence type="inferred from homology"/>
<dbReference type="SUPFAM" id="SSF48452">
    <property type="entry name" value="TPR-like"/>
    <property type="match status" value="1"/>
</dbReference>
<evidence type="ECO:0000259" key="7">
    <source>
        <dbReference type="Pfam" id="PF07980"/>
    </source>
</evidence>
<evidence type="ECO:0000256" key="5">
    <source>
        <dbReference type="ARBA" id="ARBA00023237"/>
    </source>
</evidence>
<dbReference type="EMBL" id="AP025314">
    <property type="protein sequence ID" value="BDD10572.1"/>
    <property type="molecule type" value="Genomic_DNA"/>
</dbReference>
<evidence type="ECO:0000313" key="8">
    <source>
        <dbReference type="EMBL" id="BDD10572.1"/>
    </source>
</evidence>
<keyword evidence="4" id="KW-0472">Membrane</keyword>
<keyword evidence="5" id="KW-0998">Cell outer membrane</keyword>
<dbReference type="InterPro" id="IPR011990">
    <property type="entry name" value="TPR-like_helical_dom_sf"/>
</dbReference>
<keyword evidence="9" id="KW-1185">Reference proteome</keyword>
<dbReference type="PROSITE" id="PS51257">
    <property type="entry name" value="PROKAR_LIPOPROTEIN"/>
    <property type="match status" value="1"/>
</dbReference>
<feature type="signal peptide" evidence="6">
    <location>
        <begin position="1"/>
        <end position="30"/>
    </location>
</feature>